<evidence type="ECO:0000256" key="1">
    <source>
        <dbReference type="ARBA" id="ARBA00004141"/>
    </source>
</evidence>
<evidence type="ECO:0000256" key="13">
    <source>
        <dbReference type="SAM" id="Phobius"/>
    </source>
</evidence>
<dbReference type="GO" id="GO:0006813">
    <property type="term" value="P:potassium ion transport"/>
    <property type="evidence" value="ECO:0007669"/>
    <property type="project" value="UniProtKB-KW"/>
</dbReference>
<keyword evidence="14" id="KW-0150">Chloroplast</keyword>
<keyword evidence="5 13" id="KW-0812">Transmembrane</keyword>
<comment type="subcellular location">
    <subcellularLocation>
        <location evidence="1">Membrane</location>
        <topology evidence="1">Multi-pass membrane protein</topology>
    </subcellularLocation>
</comment>
<evidence type="ECO:0000256" key="11">
    <source>
        <dbReference type="ARBA" id="ARBA00023136"/>
    </source>
</evidence>
<evidence type="ECO:0000256" key="4">
    <source>
        <dbReference type="ARBA" id="ARBA00022538"/>
    </source>
</evidence>
<evidence type="ECO:0000256" key="6">
    <source>
        <dbReference type="ARBA" id="ARBA00022780"/>
    </source>
</evidence>
<protein>
    <submittedName>
        <fullName evidence="14 15">Envelope membrane protein</fullName>
    </submittedName>
</protein>
<reference evidence="14" key="2">
    <citation type="submission" date="2014-09" db="EMBL/GenBank/DDBJ databases">
        <title>Plastid Genome Evolution in Pelargonium (Geraniaceae).</title>
        <authorList>
            <person name="Weng M.-L."/>
            <person name="Jansen R.K."/>
        </authorList>
    </citation>
    <scope>NUCLEOTIDE SEQUENCE</scope>
</reference>
<feature type="transmembrane region" description="Helical" evidence="13">
    <location>
        <begin position="151"/>
        <end position="170"/>
    </location>
</feature>
<dbReference type="Pfam" id="PF03040">
    <property type="entry name" value="CemA"/>
    <property type="match status" value="1"/>
</dbReference>
<reference evidence="15" key="1">
    <citation type="submission" date="2014-05" db="EMBL/GenBank/DDBJ databases">
        <title>Coevolution between plastid and nuclear genomes in Geraniaceae.</title>
        <authorList>
            <person name="Zhang J."/>
            <person name="Ruhlman T.A."/>
            <person name="Sabir J."/>
            <person name="Blazier J.C."/>
            <person name="Jansen R.K."/>
        </authorList>
    </citation>
    <scope>NUCLEOTIDE SEQUENCE</scope>
</reference>
<feature type="transmembrane region" description="Helical" evidence="13">
    <location>
        <begin position="12"/>
        <end position="31"/>
    </location>
</feature>
<keyword evidence="10" id="KW-0406">Ion transport</keyword>
<feature type="transmembrane region" description="Helical" evidence="13">
    <location>
        <begin position="191"/>
        <end position="212"/>
    </location>
</feature>
<keyword evidence="8" id="KW-0630">Potassium</keyword>
<accession>A0A0G2T2M2</accession>
<dbReference type="GeneID" id="26046181"/>
<feature type="transmembrane region" description="Helical" evidence="13">
    <location>
        <begin position="106"/>
        <end position="127"/>
    </location>
</feature>
<dbReference type="GO" id="GO:0016020">
    <property type="term" value="C:membrane"/>
    <property type="evidence" value="ECO:0007669"/>
    <property type="project" value="UniProtKB-SubCell"/>
</dbReference>
<dbReference type="EMBL" id="KJ916357">
    <property type="protein sequence ID" value="AKF42881.1"/>
    <property type="molecule type" value="Genomic_DNA"/>
</dbReference>
<keyword evidence="3" id="KW-0050">Antiport</keyword>
<evidence type="ECO:0000256" key="8">
    <source>
        <dbReference type="ARBA" id="ARBA00022958"/>
    </source>
</evidence>
<sequence>MKKKKTPTPFLYLASIVFLPWWISLSFNKILESWVTNWLNISQSETFLIDIQKKSVLKKFIELEELLLLDEMIKECPKLDLQKFRIGIHKETIQLMNMYNDDRIHTILHFSTNIISFVILSVCSILGNEELVILNSWIKESFYNLSDTKKAFFLLLLTDFLFGFHSISGWEFLISSAFRFIHNDNDQIRSILICLCPVVLHTVFNSLAFNYLNCVSPSLVVLYDSMIESD</sequence>
<geneLocation type="plastid" evidence="15"/>
<keyword evidence="9 13" id="KW-1133">Transmembrane helix</keyword>
<dbReference type="GO" id="GO:1902600">
    <property type="term" value="P:proton transmembrane transport"/>
    <property type="evidence" value="ECO:0007669"/>
    <property type="project" value="UniProtKB-KW"/>
</dbReference>
<dbReference type="RefSeq" id="YP_009171165.1">
    <property type="nucleotide sequence ID" value="NC_028051.1"/>
</dbReference>
<keyword evidence="11 13" id="KW-0472">Membrane</keyword>
<evidence type="ECO:0000256" key="3">
    <source>
        <dbReference type="ARBA" id="ARBA00022449"/>
    </source>
</evidence>
<gene>
    <name evidence="15" type="primary">cemA</name>
</gene>
<dbReference type="EMBL" id="KM459515">
    <property type="protein sequence ID" value="AJA38371.1"/>
    <property type="molecule type" value="Genomic_DNA"/>
</dbReference>
<comment type="similarity">
    <text evidence="12">Belongs to the CemA family.</text>
</comment>
<dbReference type="PANTHER" id="PTHR33650">
    <property type="entry name" value="CHLOROPLAST ENVELOPE MEMBRANE PROTEIN-RELATED"/>
    <property type="match status" value="1"/>
</dbReference>
<evidence type="ECO:0000256" key="5">
    <source>
        <dbReference type="ARBA" id="ARBA00022692"/>
    </source>
</evidence>
<keyword evidence="15" id="KW-0934">Plastid</keyword>
<organism evidence="15">
    <name type="scientific">Pelargonium dichondrifolium</name>
    <dbReference type="NCBI Taxonomy" id="73194"/>
    <lineage>
        <taxon>Eukaryota</taxon>
        <taxon>Viridiplantae</taxon>
        <taxon>Streptophyta</taxon>
        <taxon>Embryophyta</taxon>
        <taxon>Tracheophyta</taxon>
        <taxon>Spermatophyta</taxon>
        <taxon>Magnoliopsida</taxon>
        <taxon>eudicotyledons</taxon>
        <taxon>Gunneridae</taxon>
        <taxon>Pentapetalae</taxon>
        <taxon>rosids</taxon>
        <taxon>malvids</taxon>
        <taxon>Geraniales</taxon>
        <taxon>Geraniaceae</taxon>
        <taxon>Pelargonium</taxon>
    </lineage>
</organism>
<keyword evidence="2" id="KW-0813">Transport</keyword>
<keyword evidence="6" id="KW-1001">Plastid inner membrane</keyword>
<proteinExistence type="inferred from homology"/>
<evidence type="ECO:0000256" key="10">
    <source>
        <dbReference type="ARBA" id="ARBA00023065"/>
    </source>
</evidence>
<evidence type="ECO:0000256" key="7">
    <source>
        <dbReference type="ARBA" id="ARBA00022781"/>
    </source>
</evidence>
<evidence type="ECO:0000256" key="9">
    <source>
        <dbReference type="ARBA" id="ARBA00022989"/>
    </source>
</evidence>
<evidence type="ECO:0000256" key="2">
    <source>
        <dbReference type="ARBA" id="ARBA00022448"/>
    </source>
</evidence>
<dbReference type="GO" id="GO:0015297">
    <property type="term" value="F:antiporter activity"/>
    <property type="evidence" value="ECO:0007669"/>
    <property type="project" value="UniProtKB-KW"/>
</dbReference>
<dbReference type="PANTHER" id="PTHR33650:SF2">
    <property type="entry name" value="CHLOROPLAST ENVELOPE MEMBRANE PROTEIN"/>
    <property type="match status" value="1"/>
</dbReference>
<dbReference type="AlphaFoldDB" id="A0A0G2T2M2"/>
<name>A0A0G2T2M2_9ROSI</name>
<keyword evidence="4" id="KW-0633">Potassium transport</keyword>
<evidence type="ECO:0000313" key="14">
    <source>
        <dbReference type="EMBL" id="AJA38371.1"/>
    </source>
</evidence>
<evidence type="ECO:0000256" key="12">
    <source>
        <dbReference type="ARBA" id="ARBA00043980"/>
    </source>
</evidence>
<evidence type="ECO:0000313" key="15">
    <source>
        <dbReference type="EMBL" id="AKF42881.1"/>
    </source>
</evidence>
<keyword evidence="7" id="KW-0375">Hydrogen ion transport</keyword>
<dbReference type="InterPro" id="IPR004282">
    <property type="entry name" value="CemA"/>
</dbReference>